<evidence type="ECO:0000256" key="1">
    <source>
        <dbReference type="SAM" id="MobiDB-lite"/>
    </source>
</evidence>
<sequence>MDWIASSQAPRKDDEGSSSRACEAIQNDTTMKRRGFLPAVSLLFFQKRGRASDFVLAKTNFLRKFVDEVGLCPTDSII</sequence>
<accession>A0A1F5EPK2</accession>
<evidence type="ECO:0000313" key="2">
    <source>
        <dbReference type="EMBL" id="OGD69327.1"/>
    </source>
</evidence>
<dbReference type="Proteomes" id="UP000176865">
    <property type="component" value="Unassembled WGS sequence"/>
</dbReference>
<organism evidence="2 3">
    <name type="scientific">Candidatus Campbellbacteria bacterium RIFCSPLOWO2_01_FULL_34_15</name>
    <dbReference type="NCBI Taxonomy" id="1797579"/>
    <lineage>
        <taxon>Bacteria</taxon>
        <taxon>Candidatus Campbelliibacteriota</taxon>
    </lineage>
</organism>
<name>A0A1F5EPK2_9BACT</name>
<comment type="caution">
    <text evidence="2">The sequence shown here is derived from an EMBL/GenBank/DDBJ whole genome shotgun (WGS) entry which is preliminary data.</text>
</comment>
<dbReference type="EMBL" id="MFAB01000003">
    <property type="protein sequence ID" value="OGD69327.1"/>
    <property type="molecule type" value="Genomic_DNA"/>
</dbReference>
<protein>
    <submittedName>
        <fullName evidence="2">Uncharacterized protein</fullName>
    </submittedName>
</protein>
<feature type="region of interest" description="Disordered" evidence="1">
    <location>
        <begin position="1"/>
        <end position="20"/>
    </location>
</feature>
<reference evidence="2 3" key="1">
    <citation type="journal article" date="2016" name="Nat. Commun.">
        <title>Thousands of microbial genomes shed light on interconnected biogeochemical processes in an aquifer system.</title>
        <authorList>
            <person name="Anantharaman K."/>
            <person name="Brown C.T."/>
            <person name="Hug L.A."/>
            <person name="Sharon I."/>
            <person name="Castelle C.J."/>
            <person name="Probst A.J."/>
            <person name="Thomas B.C."/>
            <person name="Singh A."/>
            <person name="Wilkins M.J."/>
            <person name="Karaoz U."/>
            <person name="Brodie E.L."/>
            <person name="Williams K.H."/>
            <person name="Hubbard S.S."/>
            <person name="Banfield J.F."/>
        </authorList>
    </citation>
    <scope>NUCLEOTIDE SEQUENCE [LARGE SCALE GENOMIC DNA]</scope>
</reference>
<gene>
    <name evidence="2" type="ORF">A2996_03190</name>
</gene>
<dbReference type="AlphaFoldDB" id="A0A1F5EPK2"/>
<evidence type="ECO:0000313" key="3">
    <source>
        <dbReference type="Proteomes" id="UP000176865"/>
    </source>
</evidence>
<proteinExistence type="predicted"/>